<evidence type="ECO:0000256" key="12">
    <source>
        <dbReference type="ARBA" id="ARBA00039754"/>
    </source>
</evidence>
<keyword evidence="18" id="KW-1185">Reference proteome</keyword>
<dbReference type="GO" id="GO:0008360">
    <property type="term" value="P:regulation of cell shape"/>
    <property type="evidence" value="ECO:0007669"/>
    <property type="project" value="UniProtKB-KW"/>
</dbReference>
<evidence type="ECO:0000313" key="18">
    <source>
        <dbReference type="Proteomes" id="UP000015241"/>
    </source>
</evidence>
<dbReference type="InParanoid" id="S8DP49"/>
<gene>
    <name evidence="17" type="ORF">FOMPIDRAFT_117180</name>
</gene>
<protein>
    <recommendedName>
        <fullName evidence="12">UDP-N-acetylglucosamine 1-carboxyvinyltransferase</fullName>
        <ecNumber evidence="11">2.5.1.7</ecNumber>
    </recommendedName>
    <alternativeName>
        <fullName evidence="13">Enoylpyruvate transferase</fullName>
    </alternativeName>
    <alternativeName>
        <fullName evidence="14">UDP-N-acetylglucosamine enolpyruvyl transferase</fullName>
    </alternativeName>
</protein>
<dbReference type="HOGENOM" id="CLU_027387_0_0_1"/>
<accession>S8DP49</accession>
<keyword evidence="8" id="KW-0131">Cell cycle</keyword>
<evidence type="ECO:0000256" key="13">
    <source>
        <dbReference type="ARBA" id="ARBA00042443"/>
    </source>
</evidence>
<feature type="domain" description="Enolpyruvate transferase" evidence="16">
    <location>
        <begin position="19"/>
        <end position="235"/>
    </location>
</feature>
<evidence type="ECO:0000313" key="17">
    <source>
        <dbReference type="EMBL" id="EPS94397.1"/>
    </source>
</evidence>
<dbReference type="InterPro" id="IPR036968">
    <property type="entry name" value="Enolpyruvate_Tfrase_sf"/>
</dbReference>
<dbReference type="InterPro" id="IPR050068">
    <property type="entry name" value="MurA_subfamily"/>
</dbReference>
<dbReference type="EC" id="2.5.1.7" evidence="11"/>
<dbReference type="EMBL" id="KE504234">
    <property type="protein sequence ID" value="EPS94397.1"/>
    <property type="molecule type" value="Genomic_DNA"/>
</dbReference>
<dbReference type="PANTHER" id="PTHR43783">
    <property type="entry name" value="UDP-N-ACETYLGLUCOSAMINE 1-CARBOXYVINYLTRANSFERASE"/>
    <property type="match status" value="1"/>
</dbReference>
<evidence type="ECO:0000256" key="11">
    <source>
        <dbReference type="ARBA" id="ARBA00039108"/>
    </source>
</evidence>
<evidence type="ECO:0000256" key="8">
    <source>
        <dbReference type="ARBA" id="ARBA00023306"/>
    </source>
</evidence>
<dbReference type="STRING" id="743788.S8DP49"/>
<evidence type="ECO:0000256" key="1">
    <source>
        <dbReference type="ARBA" id="ARBA00004496"/>
    </source>
</evidence>
<keyword evidence="3" id="KW-0963">Cytoplasm</keyword>
<reference evidence="17 18" key="1">
    <citation type="journal article" date="2012" name="Science">
        <title>The Paleozoic origin of enzymatic lignin decomposition reconstructed from 31 fungal genomes.</title>
        <authorList>
            <person name="Floudas D."/>
            <person name="Binder M."/>
            <person name="Riley R."/>
            <person name="Barry K."/>
            <person name="Blanchette R.A."/>
            <person name="Henrissat B."/>
            <person name="Martinez A.T."/>
            <person name="Otillar R."/>
            <person name="Spatafora J.W."/>
            <person name="Yadav J.S."/>
            <person name="Aerts A."/>
            <person name="Benoit I."/>
            <person name="Boyd A."/>
            <person name="Carlson A."/>
            <person name="Copeland A."/>
            <person name="Coutinho P.M."/>
            <person name="de Vries R.P."/>
            <person name="Ferreira P."/>
            <person name="Findley K."/>
            <person name="Foster B."/>
            <person name="Gaskell J."/>
            <person name="Glotzer D."/>
            <person name="Gorecki P."/>
            <person name="Heitman J."/>
            <person name="Hesse C."/>
            <person name="Hori C."/>
            <person name="Igarashi K."/>
            <person name="Jurgens J.A."/>
            <person name="Kallen N."/>
            <person name="Kersten P."/>
            <person name="Kohler A."/>
            <person name="Kuees U."/>
            <person name="Kumar T.K.A."/>
            <person name="Kuo A."/>
            <person name="LaButti K."/>
            <person name="Larrondo L.F."/>
            <person name="Lindquist E."/>
            <person name="Ling A."/>
            <person name="Lombard V."/>
            <person name="Lucas S."/>
            <person name="Lundell T."/>
            <person name="Martin R."/>
            <person name="McLaughlin D.J."/>
            <person name="Morgenstern I."/>
            <person name="Morin E."/>
            <person name="Murat C."/>
            <person name="Nagy L.G."/>
            <person name="Nolan M."/>
            <person name="Ohm R.A."/>
            <person name="Patyshakuliyeva A."/>
            <person name="Rokas A."/>
            <person name="Ruiz-Duenas F.J."/>
            <person name="Sabat G."/>
            <person name="Salamov A."/>
            <person name="Samejima M."/>
            <person name="Schmutz J."/>
            <person name="Slot J.C."/>
            <person name="St John F."/>
            <person name="Stenlid J."/>
            <person name="Sun H."/>
            <person name="Sun S."/>
            <person name="Syed K."/>
            <person name="Tsang A."/>
            <person name="Wiebenga A."/>
            <person name="Young D."/>
            <person name="Pisabarro A."/>
            <person name="Eastwood D.C."/>
            <person name="Martin F."/>
            <person name="Cullen D."/>
            <person name="Grigoriev I.V."/>
            <person name="Hibbett D.S."/>
        </authorList>
    </citation>
    <scope>NUCLEOTIDE SEQUENCE</scope>
    <source>
        <strain evidence="18">FP-58527</strain>
    </source>
</reference>
<dbReference type="Pfam" id="PF00275">
    <property type="entry name" value="EPSP_synthase"/>
    <property type="match status" value="2"/>
</dbReference>
<evidence type="ECO:0000256" key="7">
    <source>
        <dbReference type="ARBA" id="ARBA00022984"/>
    </source>
</evidence>
<dbReference type="InterPro" id="IPR013792">
    <property type="entry name" value="RNA3'P_cycl/enolpyr_Trfase_a/b"/>
</dbReference>
<evidence type="ECO:0000256" key="14">
    <source>
        <dbReference type="ARBA" id="ARBA00042842"/>
    </source>
</evidence>
<dbReference type="GO" id="GO:0071555">
    <property type="term" value="P:cell wall organization"/>
    <property type="evidence" value="ECO:0007669"/>
    <property type="project" value="UniProtKB-KW"/>
</dbReference>
<keyword evidence="6" id="KW-0133">Cell shape</keyword>
<evidence type="ECO:0000256" key="2">
    <source>
        <dbReference type="ARBA" id="ARBA00004752"/>
    </source>
</evidence>
<keyword evidence="7" id="KW-0573">Peptidoglycan synthesis</keyword>
<dbReference type="Proteomes" id="UP000015241">
    <property type="component" value="Unassembled WGS sequence"/>
</dbReference>
<feature type="domain" description="Enolpyruvate transferase" evidence="16">
    <location>
        <begin position="239"/>
        <end position="401"/>
    </location>
</feature>
<keyword evidence="5" id="KW-0808">Transferase</keyword>
<keyword evidence="4" id="KW-0132">Cell division</keyword>
<name>S8DP49_FOMSC</name>
<sequence length="412" mass="44346">MTRTIHDLSTLTGGVLAIRGGTSLRGRVELKGAKNLAPKAMVASLLGETASVLRNVPAISDVVVVRSLLEAHGVRVTEGDEEGSPRLDPSDVHSAHMEEIKAHAGSSRIPILFCGPLLHQLGEAFIPDLGGCCIGDRPIDFHLDALRQFGGVVEKLASGIRLSVPQGLRGANIHLPYPSIGARTEQVLLTAVRAQGVTELRNAAIEPEIIDLIAVLQKMGAIISYELNRTILIKGDMLTFLNVFRKAGGWFDIREDGTLFRRTGKLQPVIVETDVHPGFMTDWQQPLIVALTQAHGRSIVLETVYENRFGFTQALAQMGADIVVHPHGLQDGPRRVPRRALEQAAVRVITGPTPLHCADMVVPDLRGGYSHVIAALAASGESKVSGVGILHRGYENFFAKLESLGADFDIIG</sequence>
<evidence type="ECO:0000256" key="4">
    <source>
        <dbReference type="ARBA" id="ARBA00022618"/>
    </source>
</evidence>
<evidence type="ECO:0000256" key="6">
    <source>
        <dbReference type="ARBA" id="ARBA00022960"/>
    </source>
</evidence>
<evidence type="ECO:0000259" key="16">
    <source>
        <dbReference type="Pfam" id="PF00275"/>
    </source>
</evidence>
<evidence type="ECO:0000256" key="10">
    <source>
        <dbReference type="ARBA" id="ARBA00038367"/>
    </source>
</evidence>
<evidence type="ECO:0000256" key="9">
    <source>
        <dbReference type="ARBA" id="ARBA00023316"/>
    </source>
</evidence>
<dbReference type="InterPro" id="IPR001986">
    <property type="entry name" value="Enolpyruvate_Tfrase_dom"/>
</dbReference>
<comment type="pathway">
    <text evidence="2">Cell wall biogenesis; peptidoglycan biosynthesis.</text>
</comment>
<evidence type="ECO:0000256" key="15">
    <source>
        <dbReference type="ARBA" id="ARBA00047527"/>
    </source>
</evidence>
<dbReference type="eggNOG" id="ENOG502QV7D">
    <property type="taxonomic scope" value="Eukaryota"/>
</dbReference>
<dbReference type="GO" id="GO:0008760">
    <property type="term" value="F:UDP-N-acetylglucosamine 1-carboxyvinyltransferase activity"/>
    <property type="evidence" value="ECO:0007669"/>
    <property type="project" value="UniProtKB-EC"/>
</dbReference>
<dbReference type="OrthoDB" id="5220423at2759"/>
<dbReference type="PANTHER" id="PTHR43783:SF1">
    <property type="entry name" value="UDP-N-ACETYLGLUCOSAMINE 1-CARBOXYVINYLTRANSFERASE"/>
    <property type="match status" value="1"/>
</dbReference>
<organism evidence="17 18">
    <name type="scientific">Fomitopsis schrenkii</name>
    <name type="common">Brown rot fungus</name>
    <dbReference type="NCBI Taxonomy" id="2126942"/>
    <lineage>
        <taxon>Eukaryota</taxon>
        <taxon>Fungi</taxon>
        <taxon>Dikarya</taxon>
        <taxon>Basidiomycota</taxon>
        <taxon>Agaricomycotina</taxon>
        <taxon>Agaricomycetes</taxon>
        <taxon>Polyporales</taxon>
        <taxon>Fomitopsis</taxon>
    </lineage>
</organism>
<proteinExistence type="inferred from homology"/>
<dbReference type="GO" id="GO:0051301">
    <property type="term" value="P:cell division"/>
    <property type="evidence" value="ECO:0007669"/>
    <property type="project" value="UniProtKB-KW"/>
</dbReference>
<evidence type="ECO:0000256" key="3">
    <source>
        <dbReference type="ARBA" id="ARBA00022490"/>
    </source>
</evidence>
<dbReference type="GO" id="GO:0005737">
    <property type="term" value="C:cytoplasm"/>
    <property type="evidence" value="ECO:0007669"/>
    <property type="project" value="UniProtKB-SubCell"/>
</dbReference>
<evidence type="ECO:0000256" key="5">
    <source>
        <dbReference type="ARBA" id="ARBA00022679"/>
    </source>
</evidence>
<comment type="subcellular location">
    <subcellularLocation>
        <location evidence="1">Cytoplasm</location>
    </subcellularLocation>
</comment>
<comment type="similarity">
    <text evidence="10">Belongs to the EPSP synthase family. MurA subfamily.</text>
</comment>
<dbReference type="AlphaFoldDB" id="S8DP49"/>
<dbReference type="SUPFAM" id="SSF55205">
    <property type="entry name" value="EPT/RTPC-like"/>
    <property type="match status" value="1"/>
</dbReference>
<keyword evidence="9" id="KW-0961">Cell wall biogenesis/degradation</keyword>
<comment type="catalytic activity">
    <reaction evidence="15">
        <text>phosphoenolpyruvate + UDP-N-acetyl-alpha-D-glucosamine = UDP-N-acetyl-3-O-(1-carboxyvinyl)-alpha-D-glucosamine + phosphate</text>
        <dbReference type="Rhea" id="RHEA:18681"/>
        <dbReference type="ChEBI" id="CHEBI:43474"/>
        <dbReference type="ChEBI" id="CHEBI:57705"/>
        <dbReference type="ChEBI" id="CHEBI:58702"/>
        <dbReference type="ChEBI" id="CHEBI:68483"/>
        <dbReference type="EC" id="2.5.1.7"/>
    </reaction>
</comment>
<dbReference type="Gene3D" id="3.65.10.10">
    <property type="entry name" value="Enolpyruvate transferase domain"/>
    <property type="match status" value="2"/>
</dbReference>